<dbReference type="Proteomes" id="UP000035680">
    <property type="component" value="Unassembled WGS sequence"/>
</dbReference>
<keyword evidence="6" id="KW-1185">Reference proteome</keyword>
<dbReference type="SUPFAM" id="SSF57850">
    <property type="entry name" value="RING/U-box"/>
    <property type="match status" value="1"/>
</dbReference>
<keyword evidence="2" id="KW-0862">Zinc</keyword>
<organism evidence="6 7">
    <name type="scientific">Strongyloides venezuelensis</name>
    <name type="common">Threadworm</name>
    <dbReference type="NCBI Taxonomy" id="75913"/>
    <lineage>
        <taxon>Eukaryota</taxon>
        <taxon>Metazoa</taxon>
        <taxon>Ecdysozoa</taxon>
        <taxon>Nematoda</taxon>
        <taxon>Chromadorea</taxon>
        <taxon>Rhabditida</taxon>
        <taxon>Tylenchina</taxon>
        <taxon>Panagrolaimomorpha</taxon>
        <taxon>Strongyloidoidea</taxon>
        <taxon>Strongyloididae</taxon>
        <taxon>Strongyloides</taxon>
    </lineage>
</organism>
<evidence type="ECO:0000313" key="6">
    <source>
        <dbReference type="Proteomes" id="UP000035680"/>
    </source>
</evidence>
<dbReference type="InterPro" id="IPR013083">
    <property type="entry name" value="Znf_RING/FYVE/PHD"/>
</dbReference>
<dbReference type="Gene3D" id="3.30.40.10">
    <property type="entry name" value="Zinc/RING finger domain, C3HC4 (zinc finger)"/>
    <property type="match status" value="1"/>
</dbReference>
<dbReference type="InterPro" id="IPR001841">
    <property type="entry name" value="Znf_RING"/>
</dbReference>
<sequence length="352" mass="40652">MSFNDSQWIRCNRCIGSLSQMQLYLTLSGHLFCLYCLELDAEQSQVNCPTCNSNTHLLEINSKLGQNKSIYFKDTEEGFNETKKKIDKIGSFQRYHFENDPKNMSLKFRRAVEAAKASEKMKDEFKRRETQLLAIIKEKEFTIKKKDVMIKENEGEIINLKNEVTQVNQLSSRHKEGGRDLQDRLNQHEIYSQQSNEKLLLAQTKLGLNKLKHRGEENNKISDQKPDHDLSKLSFSFNLQKEMNQPSGKRSKSSGYMSSEMPNIGDSEFPRFKKPTVPMFIPNKNLFTLEDSNVEKSFGFPGISDESIRGIRYNKLQQCFRPLSTSTHRHVDILPAISHDTSVISEIPFLIV</sequence>
<dbReference type="STRING" id="75913.A0A0K0FL60"/>
<keyword evidence="1 3" id="KW-0863">Zinc-finger</keyword>
<feature type="compositionally biased region" description="Polar residues" evidence="4">
    <location>
        <begin position="238"/>
        <end position="261"/>
    </location>
</feature>
<feature type="region of interest" description="Disordered" evidence="4">
    <location>
        <begin position="238"/>
        <end position="269"/>
    </location>
</feature>
<accession>A0A0K0FL60</accession>
<reference evidence="7" key="2">
    <citation type="submission" date="2015-08" db="UniProtKB">
        <authorList>
            <consortium name="WormBaseParasite"/>
        </authorList>
    </citation>
    <scope>IDENTIFICATION</scope>
</reference>
<evidence type="ECO:0000256" key="2">
    <source>
        <dbReference type="ARBA" id="ARBA00022833"/>
    </source>
</evidence>
<evidence type="ECO:0000259" key="5">
    <source>
        <dbReference type="PROSITE" id="PS50089"/>
    </source>
</evidence>
<dbReference type="GO" id="GO:0008270">
    <property type="term" value="F:zinc ion binding"/>
    <property type="evidence" value="ECO:0007669"/>
    <property type="project" value="UniProtKB-KW"/>
</dbReference>
<proteinExistence type="predicted"/>
<protein>
    <submittedName>
        <fullName evidence="7">RING-type domain-containing protein</fullName>
    </submittedName>
</protein>
<evidence type="ECO:0000256" key="3">
    <source>
        <dbReference type="PROSITE-ProRule" id="PRU00175"/>
    </source>
</evidence>
<dbReference type="PROSITE" id="PS50089">
    <property type="entry name" value="ZF_RING_2"/>
    <property type="match status" value="1"/>
</dbReference>
<evidence type="ECO:0000256" key="4">
    <source>
        <dbReference type="SAM" id="MobiDB-lite"/>
    </source>
</evidence>
<keyword evidence="1 3" id="KW-0479">Metal-binding</keyword>
<dbReference type="AlphaFoldDB" id="A0A0K0FL60"/>
<name>A0A0K0FL60_STRVS</name>
<reference evidence="6" key="1">
    <citation type="submission" date="2014-07" db="EMBL/GenBank/DDBJ databases">
        <authorList>
            <person name="Martin A.A"/>
            <person name="De Silva N."/>
        </authorList>
    </citation>
    <scope>NUCLEOTIDE SEQUENCE</scope>
</reference>
<feature type="domain" description="RING-type" evidence="5">
    <location>
        <begin position="11"/>
        <end position="52"/>
    </location>
</feature>
<evidence type="ECO:0000256" key="1">
    <source>
        <dbReference type="ARBA" id="ARBA00022771"/>
    </source>
</evidence>
<evidence type="ECO:0000313" key="7">
    <source>
        <dbReference type="WBParaSite" id="SVE_0977500.1"/>
    </source>
</evidence>
<dbReference type="WBParaSite" id="SVE_0977500.1">
    <property type="protein sequence ID" value="SVE_0977500.1"/>
    <property type="gene ID" value="SVE_0977500"/>
</dbReference>